<keyword evidence="3" id="KW-1185">Reference proteome</keyword>
<dbReference type="STRING" id="187304.B0E33_13695"/>
<feature type="domain" description="Glycosyl transferase family 28 C-terminal" evidence="1">
    <location>
        <begin position="220"/>
        <end position="311"/>
    </location>
</feature>
<dbReference type="Pfam" id="PF04101">
    <property type="entry name" value="Glyco_tran_28_C"/>
    <property type="match status" value="1"/>
</dbReference>
<name>A0A0M6Y7X7_9HYPH</name>
<dbReference type="PANTHER" id="PTHR43025:SF3">
    <property type="entry name" value="MONOGALACTOSYLDIACYLGLYCEROL SYNTHASE 1, CHLOROPLASTIC"/>
    <property type="match status" value="1"/>
</dbReference>
<dbReference type="AlphaFoldDB" id="A0A0M6Y7X7"/>
<keyword evidence="2" id="KW-0328">Glycosyltransferase</keyword>
<organism evidence="2 3">
    <name type="scientific">Roseibium aggregatum</name>
    <dbReference type="NCBI Taxonomy" id="187304"/>
    <lineage>
        <taxon>Bacteria</taxon>
        <taxon>Pseudomonadati</taxon>
        <taxon>Pseudomonadota</taxon>
        <taxon>Alphaproteobacteria</taxon>
        <taxon>Hyphomicrobiales</taxon>
        <taxon>Stappiaceae</taxon>
        <taxon>Roseibium</taxon>
    </lineage>
</organism>
<dbReference type="Proteomes" id="UP000048926">
    <property type="component" value="Unassembled WGS sequence"/>
</dbReference>
<evidence type="ECO:0000313" key="2">
    <source>
        <dbReference type="EMBL" id="CTQ46182.1"/>
    </source>
</evidence>
<dbReference type="GO" id="GO:0016758">
    <property type="term" value="F:hexosyltransferase activity"/>
    <property type="evidence" value="ECO:0007669"/>
    <property type="project" value="InterPro"/>
</dbReference>
<dbReference type="OrthoDB" id="9809594at2"/>
<evidence type="ECO:0000259" key="1">
    <source>
        <dbReference type="Pfam" id="PF04101"/>
    </source>
</evidence>
<gene>
    <name evidence="2" type="primary">ugtP</name>
    <name evidence="2" type="ORF">LAL4801_04639</name>
</gene>
<protein>
    <submittedName>
        <fullName evidence="2">Processive diacylglycerol glucosyltransferase</fullName>
        <ecNumber evidence="2">2.4.1.-</ecNumber>
    </submittedName>
</protein>
<accession>A0A0M6Y7X7</accession>
<dbReference type="SUPFAM" id="SSF53756">
    <property type="entry name" value="UDP-Glycosyltransferase/glycogen phosphorylase"/>
    <property type="match status" value="1"/>
</dbReference>
<dbReference type="EC" id="2.4.1.-" evidence="2"/>
<dbReference type="Gene3D" id="3.40.50.2000">
    <property type="entry name" value="Glycogen Phosphorylase B"/>
    <property type="match status" value="1"/>
</dbReference>
<dbReference type="PANTHER" id="PTHR43025">
    <property type="entry name" value="MONOGALACTOSYLDIACYLGLYCEROL SYNTHASE"/>
    <property type="match status" value="1"/>
</dbReference>
<evidence type="ECO:0000313" key="3">
    <source>
        <dbReference type="Proteomes" id="UP000048926"/>
    </source>
</evidence>
<keyword evidence="2" id="KW-0808">Transferase</keyword>
<dbReference type="RefSeq" id="WP_055659918.1">
    <property type="nucleotide sequence ID" value="NZ_CXST01000003.1"/>
</dbReference>
<proteinExistence type="predicted"/>
<sequence length="405" mass="43922">MTEPVHVAVIYTDAGGGHRASAFALKACLEGSGRYRVSLINPYISLIPHLDLFSRFGSRTGENIYNEVILRQGRTGLTCWLFYAALRLNYVFCEPPAISILSRHFEDIRPDIVLSVMPLGNRVMLEALKRYRAGITEGPLPEGAVMITDWAELAKGVWFPNRADYHAICGTQDALRNAEKLPKLAGKIHAMGGLLIRPEFTDPAQRSSREALNLDPSRPVVTVLYGAQGSMRMIELATAMRDIPHTAQVVFLCGRNEALADQLRAMDLPFPVQVLGFTDRVAQYLSASDLFIGKPGPGSTSEAMALGVSMLLDKSLALPQEAAVLRHVTKTGAGLAFSTSSDFSESFKAAMSAIERGQARQPVAANTSPADILEIMDRIAASRVPAACSLQPAGELPHARHVSRA</sequence>
<dbReference type="EMBL" id="CXST01000003">
    <property type="protein sequence ID" value="CTQ46182.1"/>
    <property type="molecule type" value="Genomic_DNA"/>
</dbReference>
<reference evidence="3" key="1">
    <citation type="submission" date="2015-07" db="EMBL/GenBank/DDBJ databases">
        <authorList>
            <person name="Rodrigo-Torres Lidia"/>
            <person name="Arahal R.David."/>
        </authorList>
    </citation>
    <scope>NUCLEOTIDE SEQUENCE [LARGE SCALE GENOMIC DNA]</scope>
    <source>
        <strain evidence="3">CECT 4801</strain>
    </source>
</reference>
<dbReference type="InterPro" id="IPR050519">
    <property type="entry name" value="Glycosyltransf_28_UgtP"/>
</dbReference>
<dbReference type="InterPro" id="IPR007235">
    <property type="entry name" value="Glyco_trans_28_C"/>
</dbReference>